<proteinExistence type="predicted"/>
<sequence length="79" mass="8739">MKRGEVKFMQANELSADKRKVSLISPASPATLPVQRRAPGCLREASLPLTVLVYKKSMFGVDLADQHRSYYGMGRSGLK</sequence>
<protein>
    <submittedName>
        <fullName evidence="1">Uncharacterized protein</fullName>
    </submittedName>
</protein>
<keyword evidence="2" id="KW-1185">Reference proteome</keyword>
<reference evidence="1" key="1">
    <citation type="journal article" date="2023" name="G3 (Bethesda)">
        <title>A reference genome for the long-term kleptoplast-retaining sea slug Elysia crispata morphotype clarki.</title>
        <authorList>
            <person name="Eastman K.E."/>
            <person name="Pendleton A.L."/>
            <person name="Shaikh M.A."/>
            <person name="Suttiyut T."/>
            <person name="Ogas R."/>
            <person name="Tomko P."/>
            <person name="Gavelis G."/>
            <person name="Widhalm J.R."/>
            <person name="Wisecaver J.H."/>
        </authorList>
    </citation>
    <scope>NUCLEOTIDE SEQUENCE</scope>
    <source>
        <strain evidence="1">ECLA1</strain>
    </source>
</reference>
<evidence type="ECO:0000313" key="1">
    <source>
        <dbReference type="EMBL" id="KAK3784413.1"/>
    </source>
</evidence>
<dbReference type="Proteomes" id="UP001283361">
    <property type="component" value="Unassembled WGS sequence"/>
</dbReference>
<comment type="caution">
    <text evidence="1">The sequence shown here is derived from an EMBL/GenBank/DDBJ whole genome shotgun (WGS) entry which is preliminary data.</text>
</comment>
<dbReference type="AlphaFoldDB" id="A0AAE1ABA5"/>
<name>A0AAE1ABA5_9GAST</name>
<accession>A0AAE1ABA5</accession>
<dbReference type="EMBL" id="JAWDGP010002247">
    <property type="protein sequence ID" value="KAK3784413.1"/>
    <property type="molecule type" value="Genomic_DNA"/>
</dbReference>
<organism evidence="1 2">
    <name type="scientific">Elysia crispata</name>
    <name type="common">lettuce slug</name>
    <dbReference type="NCBI Taxonomy" id="231223"/>
    <lineage>
        <taxon>Eukaryota</taxon>
        <taxon>Metazoa</taxon>
        <taxon>Spiralia</taxon>
        <taxon>Lophotrochozoa</taxon>
        <taxon>Mollusca</taxon>
        <taxon>Gastropoda</taxon>
        <taxon>Heterobranchia</taxon>
        <taxon>Euthyneura</taxon>
        <taxon>Panpulmonata</taxon>
        <taxon>Sacoglossa</taxon>
        <taxon>Placobranchoidea</taxon>
        <taxon>Plakobranchidae</taxon>
        <taxon>Elysia</taxon>
    </lineage>
</organism>
<gene>
    <name evidence="1" type="ORF">RRG08_039414</name>
</gene>
<evidence type="ECO:0000313" key="2">
    <source>
        <dbReference type="Proteomes" id="UP001283361"/>
    </source>
</evidence>